<dbReference type="Pfam" id="PF04892">
    <property type="entry name" value="VanZ"/>
    <property type="match status" value="1"/>
</dbReference>
<feature type="transmembrane region" description="Helical" evidence="1">
    <location>
        <begin position="37"/>
        <end position="58"/>
    </location>
</feature>
<feature type="transmembrane region" description="Helical" evidence="1">
    <location>
        <begin position="6"/>
        <end position="25"/>
    </location>
</feature>
<reference evidence="3 4" key="1">
    <citation type="submission" date="2017-07" db="EMBL/GenBank/DDBJ databases">
        <authorList>
            <person name="Sun Z.S."/>
            <person name="Albrecht U."/>
            <person name="Echele G."/>
            <person name="Lee C.C."/>
        </authorList>
    </citation>
    <scope>NUCLEOTIDE SEQUENCE [LARGE SCALE GENOMIC DNA]</scope>
    <source>
        <strain evidence="3 4">P16-029</strain>
    </source>
</reference>
<comment type="caution">
    <text evidence="3">The sequence shown here is derived from an EMBL/GenBank/DDBJ whole genome shotgun (WGS) entry which is preliminary data.</text>
</comment>
<keyword evidence="1" id="KW-1133">Transmembrane helix</keyword>
<gene>
    <name evidence="3" type="ORF">CHT91_11380</name>
</gene>
<feature type="transmembrane region" description="Helical" evidence="1">
    <location>
        <begin position="322"/>
        <end position="342"/>
    </location>
</feature>
<dbReference type="RefSeq" id="WP_065673416.1">
    <property type="nucleotide sequence ID" value="NZ_AP024308.1"/>
</dbReference>
<evidence type="ECO:0000313" key="4">
    <source>
        <dbReference type="Proteomes" id="UP000259211"/>
    </source>
</evidence>
<dbReference type="Proteomes" id="UP000259211">
    <property type="component" value="Unassembled WGS sequence"/>
</dbReference>
<evidence type="ECO:0000313" key="3">
    <source>
        <dbReference type="EMBL" id="RFT42289.1"/>
    </source>
</evidence>
<dbReference type="PANTHER" id="PTHR36834">
    <property type="entry name" value="MEMBRANE PROTEIN-RELATED"/>
    <property type="match status" value="1"/>
</dbReference>
<dbReference type="InterPro" id="IPR053150">
    <property type="entry name" value="Teicoplanin_resist-assoc"/>
</dbReference>
<evidence type="ECO:0000259" key="2">
    <source>
        <dbReference type="Pfam" id="PF04892"/>
    </source>
</evidence>
<feature type="transmembrane region" description="Helical" evidence="1">
    <location>
        <begin position="260"/>
        <end position="279"/>
    </location>
</feature>
<evidence type="ECO:0000256" key="1">
    <source>
        <dbReference type="SAM" id="Phobius"/>
    </source>
</evidence>
<dbReference type="InterPro" id="IPR006976">
    <property type="entry name" value="VanZ-like"/>
</dbReference>
<organism evidence="3 4">
    <name type="scientific">Cutibacterium avidum</name>
    <dbReference type="NCBI Taxonomy" id="33010"/>
    <lineage>
        <taxon>Bacteria</taxon>
        <taxon>Bacillati</taxon>
        <taxon>Actinomycetota</taxon>
        <taxon>Actinomycetes</taxon>
        <taxon>Propionibacteriales</taxon>
        <taxon>Propionibacteriaceae</taxon>
        <taxon>Cutibacterium</taxon>
    </lineage>
</organism>
<feature type="domain" description="VanZ-like" evidence="2">
    <location>
        <begin position="46"/>
        <end position="181"/>
    </location>
</feature>
<dbReference type="PANTHER" id="PTHR36834:SF1">
    <property type="entry name" value="INTEGRAL MEMBRANE PROTEIN"/>
    <property type="match status" value="1"/>
</dbReference>
<proteinExistence type="predicted"/>
<keyword evidence="1" id="KW-0472">Membrane</keyword>
<protein>
    <submittedName>
        <fullName evidence="3">VanZ family protein</fullName>
    </submittedName>
</protein>
<sequence length="364" mass="39905">MLEKSLISVLIGVGISVVAFVPVLIHQFRRFGAPSLGRMVLIFTNFVYVSALIAYTIFPVPPLSDEYCASHPRHFILDPTEYFRDMAHHFAGAPVMEVLTSSSMMQMVLNVALFVPLGFYAVRLLRMRPWNAVLFGFGTSLVIELTQYTGNWFISNCQYRVADINDLITNTLGGIFGVLTTTFAPHFSQTPEKMEKQADKSRAVTKGRRFLALLIDVWWVVLIDIAAMGITAAIGMVLLYNNPENKTAAEDAMETCGTPLLAALNLVYVIIAMAGRLGVSPGMGTAHLAWTTPRGLPAGRRHSLVIGMALMCSHLADTRFSILASIGTIVLLVELISVLFTARGLVGKIMGLNLVDARTIEERP</sequence>
<dbReference type="AlphaFoldDB" id="A0A3E2DA47"/>
<feature type="transmembrane region" description="Helical" evidence="1">
    <location>
        <begin position="104"/>
        <end position="122"/>
    </location>
</feature>
<keyword evidence="1" id="KW-0812">Transmembrane</keyword>
<name>A0A3E2DA47_9ACTN</name>
<dbReference type="EMBL" id="NOWI01000011">
    <property type="protein sequence ID" value="RFT42289.1"/>
    <property type="molecule type" value="Genomic_DNA"/>
</dbReference>
<feature type="transmembrane region" description="Helical" evidence="1">
    <location>
        <begin position="210"/>
        <end position="240"/>
    </location>
</feature>
<accession>A0A3E2DA47</accession>